<dbReference type="SMART" id="SM00947">
    <property type="entry name" value="Pro_CA"/>
    <property type="match status" value="1"/>
</dbReference>
<feature type="binding site" evidence="7">
    <location>
        <position position="53"/>
    </location>
    <ligand>
        <name>Zn(2+)</name>
        <dbReference type="ChEBI" id="CHEBI:29105"/>
    </ligand>
</feature>
<dbReference type="GO" id="GO:0004089">
    <property type="term" value="F:carbonate dehydratase activity"/>
    <property type="evidence" value="ECO:0007669"/>
    <property type="project" value="UniProtKB-UniRule"/>
</dbReference>
<dbReference type="Pfam" id="PF00484">
    <property type="entry name" value="Pro_CA"/>
    <property type="match status" value="1"/>
</dbReference>
<feature type="binding site" evidence="7">
    <location>
        <position position="110"/>
    </location>
    <ligand>
        <name>Zn(2+)</name>
        <dbReference type="ChEBI" id="CHEBI:29105"/>
    </ligand>
</feature>
<evidence type="ECO:0000256" key="1">
    <source>
        <dbReference type="ARBA" id="ARBA00006217"/>
    </source>
</evidence>
<dbReference type="AlphaFoldDB" id="A0A4V1X806"/>
<dbReference type="InterPro" id="IPR001765">
    <property type="entry name" value="Carbonic_anhydrase"/>
</dbReference>
<sequence length="219" mass="23786">MGDYTVHFTTDPLDHILAGNLAYQKRTTACDPNAFTLLAQGQAPEILWIGCADSRIPETTVCHCKPGEIFVHRNIANTVHADDLNAASVVEYAVTHLKVNRVVVCGHTKCGGANAALSDADLGTTLNTWLHPVRELRRQNKVELEELPNDDARSARVAELNVQQSIDVLKQHPAIKRAIAERGLSLHGLIYDIGAGQLKILEEAGGRKADSLRCLTKGA</sequence>
<keyword evidence="3 7" id="KW-0479">Metal-binding</keyword>
<comment type="catalytic activity">
    <reaction evidence="6 8">
        <text>hydrogencarbonate + H(+) = CO2 + H2O</text>
        <dbReference type="Rhea" id="RHEA:10748"/>
        <dbReference type="ChEBI" id="CHEBI:15377"/>
        <dbReference type="ChEBI" id="CHEBI:15378"/>
        <dbReference type="ChEBI" id="CHEBI:16526"/>
        <dbReference type="ChEBI" id="CHEBI:17544"/>
        <dbReference type="EC" id="4.2.1.1"/>
    </reaction>
</comment>
<comment type="caution">
    <text evidence="9">The sequence shown here is derived from an EMBL/GenBank/DDBJ whole genome shotgun (WGS) entry which is preliminary data.</text>
</comment>
<dbReference type="PANTHER" id="PTHR11002">
    <property type="entry name" value="CARBONIC ANHYDRASE"/>
    <property type="match status" value="1"/>
</dbReference>
<evidence type="ECO:0000256" key="8">
    <source>
        <dbReference type="RuleBase" id="RU003956"/>
    </source>
</evidence>
<evidence type="ECO:0000256" key="2">
    <source>
        <dbReference type="ARBA" id="ARBA00012925"/>
    </source>
</evidence>
<accession>A0A4V1X806</accession>
<dbReference type="EMBL" id="PEJP01000005">
    <property type="protein sequence ID" value="RYO71818.1"/>
    <property type="molecule type" value="Genomic_DNA"/>
</dbReference>
<evidence type="ECO:0000313" key="9">
    <source>
        <dbReference type="EMBL" id="RYO71818.1"/>
    </source>
</evidence>
<dbReference type="GO" id="GO:0015976">
    <property type="term" value="P:carbon utilization"/>
    <property type="evidence" value="ECO:0007669"/>
    <property type="project" value="InterPro"/>
</dbReference>
<name>A0A4V1X806_9PLEO</name>
<evidence type="ECO:0000256" key="4">
    <source>
        <dbReference type="ARBA" id="ARBA00022833"/>
    </source>
</evidence>
<comment type="function">
    <text evidence="8">Reversible hydration of carbon dioxide.</text>
</comment>
<dbReference type="PANTHER" id="PTHR11002:SF76">
    <property type="entry name" value="CARBONIC ANHYDRASE"/>
    <property type="match status" value="1"/>
</dbReference>
<dbReference type="GO" id="GO:0071244">
    <property type="term" value="P:cellular response to carbon dioxide"/>
    <property type="evidence" value="ECO:0007669"/>
    <property type="project" value="TreeGrafter"/>
</dbReference>
<dbReference type="Gene3D" id="3.40.1050.10">
    <property type="entry name" value="Carbonic anhydrase"/>
    <property type="match status" value="1"/>
</dbReference>
<dbReference type="SUPFAM" id="SSF53056">
    <property type="entry name" value="beta-carbonic anhydrase, cab"/>
    <property type="match status" value="1"/>
</dbReference>
<gene>
    <name evidence="9" type="ORF">AA0113_g1719</name>
</gene>
<dbReference type="Proteomes" id="UP000293823">
    <property type="component" value="Unassembled WGS sequence"/>
</dbReference>
<dbReference type="OrthoDB" id="10248475at2759"/>
<dbReference type="CDD" id="cd00883">
    <property type="entry name" value="beta_CA_cladeA"/>
    <property type="match status" value="1"/>
</dbReference>
<keyword evidence="5 8" id="KW-0456">Lyase</keyword>
<proteinExistence type="inferred from homology"/>
<dbReference type="PROSITE" id="PS00705">
    <property type="entry name" value="PROK_CO2_ANHYDRASE_2"/>
    <property type="match status" value="1"/>
</dbReference>
<dbReference type="EC" id="4.2.1.1" evidence="2 8"/>
<feature type="binding site" evidence="7">
    <location>
        <position position="107"/>
    </location>
    <ligand>
        <name>Zn(2+)</name>
        <dbReference type="ChEBI" id="CHEBI:29105"/>
    </ligand>
</feature>
<reference evidence="10" key="1">
    <citation type="journal article" date="2019" name="bioRxiv">
        <title>Genomics, evolutionary history and diagnostics of the Alternaria alternata species group including apple and Asian pear pathotypes.</title>
        <authorList>
            <person name="Armitage A.D."/>
            <person name="Cockerton H.M."/>
            <person name="Sreenivasaprasad S."/>
            <person name="Woodhall J.W."/>
            <person name="Lane C.R."/>
            <person name="Harrison R.J."/>
            <person name="Clarkson J.P."/>
        </authorList>
    </citation>
    <scope>NUCLEOTIDE SEQUENCE [LARGE SCALE GENOMIC DNA]</scope>
    <source>
        <strain evidence="10">RGR 97.0016</strain>
    </source>
</reference>
<evidence type="ECO:0000256" key="6">
    <source>
        <dbReference type="ARBA" id="ARBA00048348"/>
    </source>
</evidence>
<evidence type="ECO:0000256" key="5">
    <source>
        <dbReference type="ARBA" id="ARBA00023239"/>
    </source>
</evidence>
<keyword evidence="4 7" id="KW-0862">Zinc</keyword>
<keyword evidence="10" id="KW-1185">Reference proteome</keyword>
<feature type="binding site" evidence="7">
    <location>
        <position position="51"/>
    </location>
    <ligand>
        <name>Zn(2+)</name>
        <dbReference type="ChEBI" id="CHEBI:29105"/>
    </ligand>
</feature>
<protein>
    <recommendedName>
        <fullName evidence="2 8">Carbonic anhydrase</fullName>
        <ecNumber evidence="2 8">4.2.1.1</ecNumber>
    </recommendedName>
    <alternativeName>
        <fullName evidence="8">Carbonate dehydratase</fullName>
    </alternativeName>
</protein>
<dbReference type="GO" id="GO:0008270">
    <property type="term" value="F:zinc ion binding"/>
    <property type="evidence" value="ECO:0007669"/>
    <property type="project" value="UniProtKB-UniRule"/>
</dbReference>
<evidence type="ECO:0000313" key="10">
    <source>
        <dbReference type="Proteomes" id="UP000293823"/>
    </source>
</evidence>
<organism evidence="9 10">
    <name type="scientific">Alternaria arborescens</name>
    <dbReference type="NCBI Taxonomy" id="156630"/>
    <lineage>
        <taxon>Eukaryota</taxon>
        <taxon>Fungi</taxon>
        <taxon>Dikarya</taxon>
        <taxon>Ascomycota</taxon>
        <taxon>Pezizomycotina</taxon>
        <taxon>Dothideomycetes</taxon>
        <taxon>Pleosporomycetidae</taxon>
        <taxon>Pleosporales</taxon>
        <taxon>Pleosporineae</taxon>
        <taxon>Pleosporaceae</taxon>
        <taxon>Alternaria</taxon>
        <taxon>Alternaria sect. Alternaria</taxon>
    </lineage>
</organism>
<evidence type="ECO:0000256" key="3">
    <source>
        <dbReference type="ARBA" id="ARBA00022723"/>
    </source>
</evidence>
<dbReference type="GO" id="GO:0034599">
    <property type="term" value="P:cellular response to oxidative stress"/>
    <property type="evidence" value="ECO:0007669"/>
    <property type="project" value="TreeGrafter"/>
</dbReference>
<evidence type="ECO:0000256" key="7">
    <source>
        <dbReference type="PIRSR" id="PIRSR601765-1"/>
    </source>
</evidence>
<dbReference type="InterPro" id="IPR015892">
    <property type="entry name" value="Carbonic_anhydrase_CS"/>
</dbReference>
<comment type="cofactor">
    <cofactor evidence="7">
        <name>Zn(2+)</name>
        <dbReference type="ChEBI" id="CHEBI:29105"/>
    </cofactor>
    <text evidence="7">Binds 1 zinc ion per subunit.</text>
</comment>
<comment type="similarity">
    <text evidence="1 8">Belongs to the beta-class carbonic anhydrase family.</text>
</comment>
<dbReference type="GO" id="GO:0005737">
    <property type="term" value="C:cytoplasm"/>
    <property type="evidence" value="ECO:0007669"/>
    <property type="project" value="TreeGrafter"/>
</dbReference>
<dbReference type="InterPro" id="IPR036874">
    <property type="entry name" value="Carbonic_anhydrase_sf"/>
</dbReference>